<dbReference type="GeneID" id="40309453"/>
<dbReference type="Pfam" id="PF09717">
    <property type="entry name" value="CPW_WPC"/>
    <property type="match status" value="1"/>
</dbReference>
<gene>
    <name evidence="3" type="ORF">BESB_045230</name>
</gene>
<keyword evidence="4" id="KW-1185">Reference proteome</keyword>
<dbReference type="AlphaFoldDB" id="A0A2A9MJB1"/>
<dbReference type="Proteomes" id="UP000224006">
    <property type="component" value="Chromosome III"/>
</dbReference>
<feature type="chain" id="PRO_5013196764" description="CPW-WPC domain-containing protein" evidence="1">
    <location>
        <begin position="20"/>
        <end position="530"/>
    </location>
</feature>
<accession>A0A2A9MJB1</accession>
<name>A0A2A9MJB1_BESBE</name>
<evidence type="ECO:0000313" key="3">
    <source>
        <dbReference type="EMBL" id="PFH36331.1"/>
    </source>
</evidence>
<comment type="caution">
    <text evidence="3">The sequence shown here is derived from an EMBL/GenBank/DDBJ whole genome shotgun (WGS) entry which is preliminary data.</text>
</comment>
<proteinExistence type="predicted"/>
<dbReference type="VEuPathDB" id="ToxoDB:BESB_045230"/>
<feature type="domain" description="CPW-WPC" evidence="2">
    <location>
        <begin position="110"/>
        <end position="147"/>
    </location>
</feature>
<feature type="signal peptide" evidence="1">
    <location>
        <begin position="1"/>
        <end position="19"/>
    </location>
</feature>
<protein>
    <recommendedName>
        <fullName evidence="2">CPW-WPC domain-containing protein</fullName>
    </recommendedName>
</protein>
<dbReference type="OrthoDB" id="340198at2759"/>
<dbReference type="EMBL" id="NWUJ01000003">
    <property type="protein sequence ID" value="PFH36331.1"/>
    <property type="molecule type" value="Genomic_DNA"/>
</dbReference>
<reference evidence="3 4" key="1">
    <citation type="submission" date="2017-09" db="EMBL/GenBank/DDBJ databases">
        <title>Genome sequencing of Besnoitia besnoiti strain Bb-Ger1.</title>
        <authorList>
            <person name="Schares G."/>
            <person name="Venepally P."/>
            <person name="Lorenzi H.A."/>
        </authorList>
    </citation>
    <scope>NUCLEOTIDE SEQUENCE [LARGE SCALE GENOMIC DNA]</scope>
    <source>
        <strain evidence="3 4">Bb-Ger1</strain>
    </source>
</reference>
<keyword evidence="1" id="KW-0732">Signal</keyword>
<organism evidence="3 4">
    <name type="scientific">Besnoitia besnoiti</name>
    <name type="common">Apicomplexan protozoan</name>
    <dbReference type="NCBI Taxonomy" id="94643"/>
    <lineage>
        <taxon>Eukaryota</taxon>
        <taxon>Sar</taxon>
        <taxon>Alveolata</taxon>
        <taxon>Apicomplexa</taxon>
        <taxon>Conoidasida</taxon>
        <taxon>Coccidia</taxon>
        <taxon>Eucoccidiorida</taxon>
        <taxon>Eimeriorina</taxon>
        <taxon>Sarcocystidae</taxon>
        <taxon>Besnoitia</taxon>
    </lineage>
</organism>
<dbReference type="RefSeq" id="XP_029220340.1">
    <property type="nucleotide sequence ID" value="XM_029362974.1"/>
</dbReference>
<dbReference type="KEGG" id="bbes:BESB_045230"/>
<sequence length="530" mass="57833">MRNSFAIVVMAISARFTNAAFVPSGVSQYSASVLDTAIANCLQMISSTEFASDDQTLMGEAAGAIVGSSVESTRSSEQPSLDSNAAGVVQIKPLPVSAVHAALNDVENICEQDYSQTCPLDYELAGHAFGPTSLVCAPTSAYDGPCRGDLLDLLSVVQKAGDPQKGPAPHHLKISLGLTQTSHSRVLPLPERLFRRFVVALLFLASPGRFSRAQLVTEVYETCTAVEGEIARCGPGANCFIIGGVPTCHCIIDVATGLPLAGNPYKACTWDISGNWQLFSHYSDKKEADKEKKKPRAGVMRQVLSPLSNEPFVIRLHRTDALLRTRYLLGAIFVVTPLTSFAAGVSGRAFVDARDNISIIFEQAEGFADHYGRSIFLRTRLHDTSLTKLEKKLTDKKDLKGNWEKNDGTIVEIYGAQAPRNWPTFVNNFLRQNAVYWYNDPSYGDPALRMSTALFLDDTLPEERAAFQTNAQFVQLGWYGALRFGSNRIDIYSPATGEPIYSLLRIDTLPPFTPFGMPAMQVTAICTTHS</sequence>
<evidence type="ECO:0000259" key="2">
    <source>
        <dbReference type="Pfam" id="PF09717"/>
    </source>
</evidence>
<evidence type="ECO:0000256" key="1">
    <source>
        <dbReference type="SAM" id="SignalP"/>
    </source>
</evidence>
<dbReference type="STRING" id="94643.A0A2A9MJB1"/>
<evidence type="ECO:0000313" key="4">
    <source>
        <dbReference type="Proteomes" id="UP000224006"/>
    </source>
</evidence>
<dbReference type="InterPro" id="IPR006387">
    <property type="entry name" value="CPW_WPC_dom"/>
</dbReference>